<dbReference type="InterPro" id="IPR010071">
    <property type="entry name" value="AA_adenyl_dom"/>
</dbReference>
<evidence type="ECO:0000256" key="4">
    <source>
        <dbReference type="ARBA" id="ARBA00022553"/>
    </source>
</evidence>
<dbReference type="PROSITE" id="PS00012">
    <property type="entry name" value="PHOSPHOPANTETHEINE"/>
    <property type="match status" value="1"/>
</dbReference>
<dbReference type="PROSITE" id="PS50075">
    <property type="entry name" value="CARRIER"/>
    <property type="match status" value="1"/>
</dbReference>
<dbReference type="InterPro" id="IPR001242">
    <property type="entry name" value="Condensation_dom"/>
</dbReference>
<dbReference type="FunFam" id="3.40.50.980:FF:000001">
    <property type="entry name" value="Non-ribosomal peptide synthetase"/>
    <property type="match status" value="1"/>
</dbReference>
<keyword evidence="3" id="KW-0596">Phosphopantetheine</keyword>
<dbReference type="GO" id="GO:0072330">
    <property type="term" value="P:monocarboxylic acid biosynthetic process"/>
    <property type="evidence" value="ECO:0007669"/>
    <property type="project" value="UniProtKB-ARBA"/>
</dbReference>
<dbReference type="SMART" id="SM00823">
    <property type="entry name" value="PKS_PP"/>
    <property type="match status" value="1"/>
</dbReference>
<keyword evidence="7" id="KW-1185">Reference proteome</keyword>
<dbReference type="Gene3D" id="3.30.559.30">
    <property type="entry name" value="Nonribosomal peptide synthetase, condensation domain"/>
    <property type="match status" value="1"/>
</dbReference>
<dbReference type="RefSeq" id="WP_121785237.1">
    <property type="nucleotide sequence ID" value="NZ_CP033073.1"/>
</dbReference>
<dbReference type="FunFam" id="1.10.1200.10:FF:000016">
    <property type="entry name" value="Non-ribosomal peptide synthase"/>
    <property type="match status" value="1"/>
</dbReference>
<dbReference type="SUPFAM" id="SSF56801">
    <property type="entry name" value="Acetyl-CoA synthetase-like"/>
    <property type="match status" value="1"/>
</dbReference>
<evidence type="ECO:0000313" key="7">
    <source>
        <dbReference type="Proteomes" id="UP000268329"/>
    </source>
</evidence>
<dbReference type="SUPFAM" id="SSF52777">
    <property type="entry name" value="CoA-dependent acyltransferases"/>
    <property type="match status" value="2"/>
</dbReference>
<dbReference type="Pfam" id="PF00668">
    <property type="entry name" value="Condensation"/>
    <property type="match status" value="1"/>
</dbReference>
<dbReference type="EMBL" id="CP033073">
    <property type="protein sequence ID" value="AYN37726.1"/>
    <property type="molecule type" value="Genomic_DNA"/>
</dbReference>
<keyword evidence="4" id="KW-0597">Phosphoprotein</keyword>
<dbReference type="CDD" id="cd19531">
    <property type="entry name" value="LCL_NRPS-like"/>
    <property type="match status" value="1"/>
</dbReference>
<dbReference type="InterPro" id="IPR020845">
    <property type="entry name" value="AMP-binding_CS"/>
</dbReference>
<dbReference type="PANTHER" id="PTHR45527:SF1">
    <property type="entry name" value="FATTY ACID SYNTHASE"/>
    <property type="match status" value="1"/>
</dbReference>
<dbReference type="Gene3D" id="3.40.50.980">
    <property type="match status" value="2"/>
</dbReference>
<name>A0A3G2J6A0_9ACTN</name>
<dbReference type="InterPro" id="IPR006162">
    <property type="entry name" value="Ppantetheine_attach_site"/>
</dbReference>
<comment type="similarity">
    <text evidence="2">Belongs to the ATP-dependent AMP-binding enzyme family.</text>
</comment>
<dbReference type="GO" id="GO:0044550">
    <property type="term" value="P:secondary metabolite biosynthetic process"/>
    <property type="evidence" value="ECO:0007669"/>
    <property type="project" value="TreeGrafter"/>
</dbReference>
<dbReference type="Gene3D" id="3.30.559.10">
    <property type="entry name" value="Chloramphenicol acetyltransferase-like domain"/>
    <property type="match status" value="1"/>
</dbReference>
<dbReference type="PROSITE" id="PS00455">
    <property type="entry name" value="AMP_BINDING"/>
    <property type="match status" value="1"/>
</dbReference>
<proteinExistence type="inferred from homology"/>
<dbReference type="Pfam" id="PF00550">
    <property type="entry name" value="PP-binding"/>
    <property type="match status" value="1"/>
</dbReference>
<dbReference type="Proteomes" id="UP000268329">
    <property type="component" value="Chromosome"/>
</dbReference>
<dbReference type="InterPro" id="IPR009081">
    <property type="entry name" value="PP-bd_ACP"/>
</dbReference>
<dbReference type="GO" id="GO:0017000">
    <property type="term" value="P:antibiotic biosynthetic process"/>
    <property type="evidence" value="ECO:0007669"/>
    <property type="project" value="UniProtKB-ARBA"/>
</dbReference>
<evidence type="ECO:0000256" key="1">
    <source>
        <dbReference type="ARBA" id="ARBA00001957"/>
    </source>
</evidence>
<dbReference type="Gene3D" id="2.30.38.10">
    <property type="entry name" value="Luciferase, Domain 3"/>
    <property type="match status" value="1"/>
</dbReference>
<dbReference type="InterPro" id="IPR025110">
    <property type="entry name" value="AMP-bd_C"/>
</dbReference>
<dbReference type="GO" id="GO:0003824">
    <property type="term" value="F:catalytic activity"/>
    <property type="evidence" value="ECO:0007669"/>
    <property type="project" value="InterPro"/>
</dbReference>
<dbReference type="Pfam" id="PF13193">
    <property type="entry name" value="AMP-binding_C"/>
    <property type="match status" value="1"/>
</dbReference>
<dbReference type="GO" id="GO:0031177">
    <property type="term" value="F:phosphopantetheine binding"/>
    <property type="evidence" value="ECO:0007669"/>
    <property type="project" value="InterPro"/>
</dbReference>
<dbReference type="GO" id="GO:0008610">
    <property type="term" value="P:lipid biosynthetic process"/>
    <property type="evidence" value="ECO:0007669"/>
    <property type="project" value="UniProtKB-ARBA"/>
</dbReference>
<dbReference type="NCBIfam" id="TIGR01733">
    <property type="entry name" value="AA-adenyl-dom"/>
    <property type="match status" value="1"/>
</dbReference>
<evidence type="ECO:0000313" key="6">
    <source>
        <dbReference type="EMBL" id="AYN37726.1"/>
    </source>
</evidence>
<protein>
    <submittedName>
        <fullName evidence="6">Amino acid adenylation domain-containing protein</fullName>
    </submittedName>
</protein>
<comment type="cofactor">
    <cofactor evidence="1">
        <name>pantetheine 4'-phosphate</name>
        <dbReference type="ChEBI" id="CHEBI:47942"/>
    </cofactor>
</comment>
<feature type="domain" description="Carrier" evidence="5">
    <location>
        <begin position="1037"/>
        <end position="1112"/>
    </location>
</feature>
<dbReference type="PANTHER" id="PTHR45527">
    <property type="entry name" value="NONRIBOSOMAL PEPTIDE SYNTHETASE"/>
    <property type="match status" value="1"/>
</dbReference>
<dbReference type="InterPro" id="IPR045851">
    <property type="entry name" value="AMP-bd_C_sf"/>
</dbReference>
<accession>A0A3G2J6A0</accession>
<dbReference type="GO" id="GO:0005737">
    <property type="term" value="C:cytoplasm"/>
    <property type="evidence" value="ECO:0007669"/>
    <property type="project" value="TreeGrafter"/>
</dbReference>
<dbReference type="GO" id="GO:0043041">
    <property type="term" value="P:amino acid activation for nonribosomal peptide biosynthetic process"/>
    <property type="evidence" value="ECO:0007669"/>
    <property type="project" value="TreeGrafter"/>
</dbReference>
<evidence type="ECO:0000256" key="2">
    <source>
        <dbReference type="ARBA" id="ARBA00006432"/>
    </source>
</evidence>
<dbReference type="KEGG" id="sdd:D9753_00500"/>
<dbReference type="InterPro" id="IPR029058">
    <property type="entry name" value="AB_hydrolase_fold"/>
</dbReference>
<dbReference type="Gene3D" id="3.30.300.30">
    <property type="match status" value="1"/>
</dbReference>
<evidence type="ECO:0000259" key="5">
    <source>
        <dbReference type="PROSITE" id="PS50075"/>
    </source>
</evidence>
<reference evidence="6 7" key="1">
    <citation type="submission" date="2018-10" db="EMBL/GenBank/DDBJ databases">
        <title>The genome of Streptomyces dangxiongensis Z022.</title>
        <authorList>
            <person name="Zhang B."/>
        </authorList>
    </citation>
    <scope>NUCLEOTIDE SEQUENCE [LARGE SCALE GENOMIC DNA]</scope>
    <source>
        <strain evidence="6 7">Z022</strain>
    </source>
</reference>
<gene>
    <name evidence="6" type="ORF">D9753_00500</name>
</gene>
<evidence type="ECO:0000256" key="3">
    <source>
        <dbReference type="ARBA" id="ARBA00022450"/>
    </source>
</evidence>
<dbReference type="FunFam" id="3.40.50.12780:FF:000012">
    <property type="entry name" value="Non-ribosomal peptide synthetase"/>
    <property type="match status" value="1"/>
</dbReference>
<dbReference type="SUPFAM" id="SSF47336">
    <property type="entry name" value="ACP-like"/>
    <property type="match status" value="1"/>
</dbReference>
<dbReference type="InterPro" id="IPR023213">
    <property type="entry name" value="CAT-like_dom_sf"/>
</dbReference>
<dbReference type="Pfam" id="PF00501">
    <property type="entry name" value="AMP-binding"/>
    <property type="match status" value="1"/>
</dbReference>
<dbReference type="OrthoDB" id="2472181at2"/>
<dbReference type="InterPro" id="IPR000873">
    <property type="entry name" value="AMP-dep_synth/lig_dom"/>
</dbReference>
<dbReference type="AlphaFoldDB" id="A0A3G2J6A0"/>
<dbReference type="InterPro" id="IPR020806">
    <property type="entry name" value="PKS_PP-bd"/>
</dbReference>
<dbReference type="InterPro" id="IPR036736">
    <property type="entry name" value="ACP-like_sf"/>
</dbReference>
<sequence length="1143" mass="122937">MNRRDELRRVLDDMTPAQRAKLARHLAQRREQRGETALPILPRTDGAGRFPASPGQERIYFLHELDPDARAYIMPVVVRLRGRLDETALAEALRAVVRRHEALRTGFEADPALGMVAQVVRPADGAAIELLTGTAREDELPRLMEELVRPRFGLAKDLLLRAALWRTEGTPGETPDGAWTLGLVLHHIVADGWSLGVLVKDLAAAYTALVTDGTGAALPSGPGAQYADFAAWQREWLAGDGPAPQRAYWRKALRGAPVLSVPGDRVPPAQRTFDGSSVPLPLPAPLEAALTRVGREEQATLFMVLLAAYAYVLHRWSGEDDVVVGTPVAGRGLPETETMFGFFVNTLALRVDLAGAGTFRELVRRVRDVCLEGFAHQDLPFEQVVQELDGDRKGGRSNLVNALLTLTNVPLGPLRLPGVEVVVPEQPRSGTDLDLSLEFTPVDGGGLEGWLIYSTDLFERSTAERIAGAVRQVLDTVAEAPAGLPLHAVPVMTDATREELLHRTSGRATAPYPGRPLADWFSDRVDEAPDRTALVVDAAGADPAACETLGYAELDARANRLAHWLRRSGLATEDRIGIYLDRGTELVTAILGVLKAGGVCVPLDPDHPEDRLAGLVDDCRPRFVLTDTERAGRFHALPGNGGPDVVALNALGTALDAEPATRPEVPIAPMGAAYMLYTSGSTGRPKGVVLTHHGLGNRLRGMCDALAFTPDDTVLHKSTINSDPALWELLVPLFSGARVVLALPGRNTEPAYVHDVLARHRVTACDFVPSLLHPVLARPGFAEAAADLRVLLSGGEELPPDLATRILTLVPGVELYNCYGPTEASLDVAVQRVTLPVTGPVPIGAPVTGAELYVLDERGRLQPPGVPGELLIGGVQISRGYLGMPGRTAASHVPHPFRAGERLYRTGDLARWRSDGALDYLGRIDRQVKIRGYRVEPGEVETALRAHPAVDQAAVAARPRPEGGHVLAAYLTLVPGTADAPAPEALRRHLAGRLPTPMLPSSFTVLDDLPRNANGKTDLLRLPAPAEAASRRADRVSPSGPLETVLAGIWAQTLGQAELGVEDDFFDLGGHSLMATLVVSQVRELFRVELPLHFFIQAPTIAALARMVRAQGIEAGVDTDRVAELVLQVQRMSSGEVTAQLRD</sequence>
<dbReference type="Gene3D" id="3.40.50.1820">
    <property type="entry name" value="alpha/beta hydrolase"/>
    <property type="match status" value="1"/>
</dbReference>
<organism evidence="6 7">
    <name type="scientific">Streptomyces dangxiongensis</name>
    <dbReference type="NCBI Taxonomy" id="1442032"/>
    <lineage>
        <taxon>Bacteria</taxon>
        <taxon>Bacillati</taxon>
        <taxon>Actinomycetota</taxon>
        <taxon>Actinomycetes</taxon>
        <taxon>Kitasatosporales</taxon>
        <taxon>Streptomycetaceae</taxon>
        <taxon>Streptomyces</taxon>
    </lineage>
</organism>